<evidence type="ECO:0000313" key="3">
    <source>
        <dbReference type="Proteomes" id="UP001195196"/>
    </source>
</evidence>
<dbReference type="PANTHER" id="PTHR30157">
    <property type="entry name" value="FERRIC REDUCTASE, NADPH-DEPENDENT"/>
    <property type="match status" value="1"/>
</dbReference>
<dbReference type="RefSeq" id="WP_204718979.1">
    <property type="nucleotide sequence ID" value="NZ_JAFFGU010000020.1"/>
</dbReference>
<dbReference type="InterPro" id="IPR039261">
    <property type="entry name" value="FNR_nucleotide-bd"/>
</dbReference>
<dbReference type="InterPro" id="IPR013113">
    <property type="entry name" value="SIP_FAD-bd"/>
</dbReference>
<dbReference type="Gene3D" id="3.40.50.80">
    <property type="entry name" value="Nucleotide-binding domain of ferredoxin-NADP reductase (FNR) module"/>
    <property type="match status" value="1"/>
</dbReference>
<dbReference type="InterPro" id="IPR007037">
    <property type="entry name" value="SIP_rossman_dom"/>
</dbReference>
<name>A0AAW4G9J0_GORRU</name>
<dbReference type="EMBL" id="JAFFGU010000020">
    <property type="protein sequence ID" value="MBM7280427.1"/>
    <property type="molecule type" value="Genomic_DNA"/>
</dbReference>
<evidence type="ECO:0000259" key="1">
    <source>
        <dbReference type="PROSITE" id="PS51384"/>
    </source>
</evidence>
<dbReference type="Proteomes" id="UP001195196">
    <property type="component" value="Unassembled WGS sequence"/>
</dbReference>
<dbReference type="InterPro" id="IPR017927">
    <property type="entry name" value="FAD-bd_FR_type"/>
</dbReference>
<dbReference type="Pfam" id="PF08021">
    <property type="entry name" value="FAD_binding_9"/>
    <property type="match status" value="1"/>
</dbReference>
<gene>
    <name evidence="2" type="ORF">JTZ10_22025</name>
</gene>
<protein>
    <submittedName>
        <fullName evidence="2">Siderophore-interacting protein</fullName>
    </submittedName>
</protein>
<dbReference type="AlphaFoldDB" id="A0AAW4G9J0"/>
<comment type="caution">
    <text evidence="2">The sequence shown here is derived from an EMBL/GenBank/DDBJ whole genome shotgun (WGS) entry which is preliminary data.</text>
</comment>
<evidence type="ECO:0000313" key="2">
    <source>
        <dbReference type="EMBL" id="MBM7280427.1"/>
    </source>
</evidence>
<feature type="domain" description="FAD-binding FR-type" evidence="1">
    <location>
        <begin position="21"/>
        <end position="123"/>
    </location>
</feature>
<dbReference type="InterPro" id="IPR017938">
    <property type="entry name" value="Riboflavin_synthase-like_b-brl"/>
</dbReference>
<dbReference type="PROSITE" id="PS51384">
    <property type="entry name" value="FAD_FR"/>
    <property type="match status" value="1"/>
</dbReference>
<dbReference type="GO" id="GO:0016491">
    <property type="term" value="F:oxidoreductase activity"/>
    <property type="evidence" value="ECO:0007669"/>
    <property type="project" value="InterPro"/>
</dbReference>
<dbReference type="CDD" id="cd06193">
    <property type="entry name" value="siderophore_interacting"/>
    <property type="match status" value="1"/>
</dbReference>
<organism evidence="2 3">
    <name type="scientific">Gordonia rubripertincta</name>
    <name type="common">Rhodococcus corallinus</name>
    <dbReference type="NCBI Taxonomy" id="36822"/>
    <lineage>
        <taxon>Bacteria</taxon>
        <taxon>Bacillati</taxon>
        <taxon>Actinomycetota</taxon>
        <taxon>Actinomycetes</taxon>
        <taxon>Mycobacteriales</taxon>
        <taxon>Gordoniaceae</taxon>
        <taxon>Gordonia</taxon>
    </lineage>
</organism>
<sequence length="251" mass="27226">MSQVATKGRGWQGAVLKLLGGDDFELTVTGTEVITESYVRLTFTGGGLLAKRALHPTMWIRMWFDDAGKLHQRGYTLVDADPAADTFGVEFAIHDGIAARWAQQAQVGDTITATVMGSKFTMPGEEVRGWIIAGDPASLPAINSLLDAIDASARPETPATLWLEYQHESDKSLPLRARVHDTVHWIARDRDGAALVDAVRASAFAADDHFGWVAMDSVSTRAVSAALKNEYGIPKKSLKAQAYWIPGKSFA</sequence>
<proteinExistence type="predicted"/>
<dbReference type="Gene3D" id="2.40.30.10">
    <property type="entry name" value="Translation factors"/>
    <property type="match status" value="1"/>
</dbReference>
<accession>A0AAW4G9J0</accession>
<dbReference type="PANTHER" id="PTHR30157:SF0">
    <property type="entry name" value="NADPH-DEPENDENT FERRIC-CHELATE REDUCTASE"/>
    <property type="match status" value="1"/>
</dbReference>
<dbReference type="InterPro" id="IPR039374">
    <property type="entry name" value="SIP_fam"/>
</dbReference>
<dbReference type="SUPFAM" id="SSF63380">
    <property type="entry name" value="Riboflavin synthase domain-like"/>
    <property type="match status" value="1"/>
</dbReference>
<reference evidence="2" key="1">
    <citation type="submission" date="2021-02" db="EMBL/GenBank/DDBJ databases">
        <title>Taxonomy, biology and ecology of Rhodococcus bacteria occurring in California pistachio and other woody hosts as revealed by genome sequence analyses.</title>
        <authorList>
            <person name="Riely B."/>
            <person name="Gai Y."/>
        </authorList>
    </citation>
    <scope>NUCLEOTIDE SEQUENCE</scope>
    <source>
        <strain evidence="2">BP-295</strain>
    </source>
</reference>
<dbReference type="Pfam" id="PF04954">
    <property type="entry name" value="SIP"/>
    <property type="match status" value="1"/>
</dbReference>